<feature type="compositionally biased region" description="Low complexity" evidence="8">
    <location>
        <begin position="18"/>
        <end position="27"/>
    </location>
</feature>
<dbReference type="EMBL" id="CM029052">
    <property type="protein sequence ID" value="KAG2555620.1"/>
    <property type="molecule type" value="Genomic_DNA"/>
</dbReference>
<feature type="region of interest" description="Disordered" evidence="8">
    <location>
        <begin position="267"/>
        <end position="315"/>
    </location>
</feature>
<dbReference type="PANTHER" id="PTHR32467:SF97">
    <property type="entry name" value="ETHYLENE-RESPONSIVE TRANSCRIPTION FACTOR WRI1"/>
    <property type="match status" value="1"/>
</dbReference>
<feature type="compositionally biased region" description="Basic and acidic residues" evidence="8">
    <location>
        <begin position="285"/>
        <end position="295"/>
    </location>
</feature>
<feature type="domain" description="AP2/ERF" evidence="9">
    <location>
        <begin position="81"/>
        <end position="148"/>
    </location>
</feature>
<dbReference type="PROSITE" id="PS51032">
    <property type="entry name" value="AP2_ERF"/>
    <property type="match status" value="2"/>
</dbReference>
<dbReference type="GO" id="GO:0003700">
    <property type="term" value="F:DNA-binding transcription factor activity"/>
    <property type="evidence" value="ECO:0007669"/>
    <property type="project" value="InterPro"/>
</dbReference>
<dbReference type="Proteomes" id="UP000823388">
    <property type="component" value="Chromosome 8N"/>
</dbReference>
<evidence type="ECO:0000256" key="5">
    <source>
        <dbReference type="ARBA" id="ARBA00023163"/>
    </source>
</evidence>
<dbReference type="Pfam" id="PF00847">
    <property type="entry name" value="AP2"/>
    <property type="match status" value="2"/>
</dbReference>
<dbReference type="FunFam" id="3.30.730.10:FF:000004">
    <property type="entry name" value="AP2-like ethylene-responsive transcription factor"/>
    <property type="match status" value="1"/>
</dbReference>
<feature type="compositionally biased region" description="Low complexity" evidence="8">
    <location>
        <begin position="67"/>
        <end position="76"/>
    </location>
</feature>
<keyword evidence="4" id="KW-0238">DNA-binding</keyword>
<sequence>MGMERSSQPSPPPPVSSPPSSSSSSISAEEIPQRKRARAHKGSRADKPKRPRKEAPRQTQTKDDPADPAAPNAAAAKRSSVYRGVTRHRWTGRFEAHLWDKHCLTSLQNKKKGRQVYLGAYDTEEAAARAYDLAALKYWGPETVLNFPAEDYSGEMSEMEGVSREEYLASLRRRSSGFSRGVSKYRGVARHHHNGRWEARIGRVFGNKYLYLGTFDTQEEAAKAYDLAAIEYRGANVVTNFDISCYLDHPQLLAQLQQEPQVVPALNQEPQPDQSETTVQESDSSEVKTPDDIAKPDANAQPDDSAEPLTVDDSAEPLTVNDSIYESLWSPCMDYELDIMSSSNFGSSINLSEWFADADFGSDIGCLFDGCFAVDEGSKDDVGLADFSLFDEGDGKQKDVISDMEEGIHPSTIISVCN</sequence>
<dbReference type="PANTHER" id="PTHR32467">
    <property type="entry name" value="AP2-LIKE ETHYLENE-RESPONSIVE TRANSCRIPTION FACTOR"/>
    <property type="match status" value="1"/>
</dbReference>
<dbReference type="InterPro" id="IPR001471">
    <property type="entry name" value="AP2/ERF_dom"/>
</dbReference>
<evidence type="ECO:0000256" key="8">
    <source>
        <dbReference type="SAM" id="MobiDB-lite"/>
    </source>
</evidence>
<comment type="caution">
    <text evidence="10">The sequence shown here is derived from an EMBL/GenBank/DDBJ whole genome shotgun (WGS) entry which is preliminary data.</text>
</comment>
<evidence type="ECO:0000259" key="9">
    <source>
        <dbReference type="PROSITE" id="PS51032"/>
    </source>
</evidence>
<dbReference type="GO" id="GO:0003677">
    <property type="term" value="F:DNA binding"/>
    <property type="evidence" value="ECO:0007669"/>
    <property type="project" value="UniProtKB-KW"/>
</dbReference>
<comment type="similarity">
    <text evidence="7">Belongs to the AP2/ERF transcription factor family. AP2 subfamily.</text>
</comment>
<dbReference type="FunFam" id="3.30.730.10:FF:000002">
    <property type="entry name" value="AP2-like ethylene-responsive transcription factor"/>
    <property type="match status" value="1"/>
</dbReference>
<dbReference type="CDD" id="cd00018">
    <property type="entry name" value="AP2"/>
    <property type="match status" value="2"/>
</dbReference>
<feature type="compositionally biased region" description="Basic and acidic residues" evidence="8">
    <location>
        <begin position="43"/>
        <end position="65"/>
    </location>
</feature>
<dbReference type="OrthoDB" id="645709at2759"/>
<evidence type="ECO:0000256" key="3">
    <source>
        <dbReference type="ARBA" id="ARBA00023015"/>
    </source>
</evidence>
<evidence type="ECO:0000313" key="11">
    <source>
        <dbReference type="Proteomes" id="UP000823388"/>
    </source>
</evidence>
<feature type="compositionally biased region" description="Polar residues" evidence="8">
    <location>
        <begin position="268"/>
        <end position="282"/>
    </location>
</feature>
<protein>
    <recommendedName>
        <fullName evidence="9">AP2/ERF domain-containing protein</fullName>
    </recommendedName>
</protein>
<comment type="subcellular location">
    <subcellularLocation>
        <location evidence="1">Nucleus</location>
    </subcellularLocation>
</comment>
<keyword evidence="6" id="KW-0539">Nucleus</keyword>
<evidence type="ECO:0000256" key="7">
    <source>
        <dbReference type="ARBA" id="ARBA00037973"/>
    </source>
</evidence>
<evidence type="ECO:0000256" key="4">
    <source>
        <dbReference type="ARBA" id="ARBA00023125"/>
    </source>
</evidence>
<proteinExistence type="inferred from homology"/>
<name>A0A8T0P1R6_PANVG</name>
<dbReference type="GO" id="GO:0009909">
    <property type="term" value="P:regulation of flower development"/>
    <property type="evidence" value="ECO:0007669"/>
    <property type="project" value="UniProtKB-ARBA"/>
</dbReference>
<dbReference type="Gene3D" id="3.30.730.10">
    <property type="entry name" value="AP2/ERF domain"/>
    <property type="match status" value="2"/>
</dbReference>
<evidence type="ECO:0000256" key="2">
    <source>
        <dbReference type="ARBA" id="ARBA00022737"/>
    </source>
</evidence>
<keyword evidence="11" id="KW-1185">Reference proteome</keyword>
<feature type="domain" description="AP2/ERF" evidence="9">
    <location>
        <begin position="184"/>
        <end position="242"/>
    </location>
</feature>
<gene>
    <name evidence="10" type="ORF">PVAP13_8NG016100</name>
</gene>
<accession>A0A8T0P1R6</accession>
<keyword evidence="3" id="KW-0805">Transcription regulation</keyword>
<dbReference type="GO" id="GO:0005634">
    <property type="term" value="C:nucleus"/>
    <property type="evidence" value="ECO:0007669"/>
    <property type="project" value="UniProtKB-SubCell"/>
</dbReference>
<keyword evidence="2" id="KW-0677">Repeat</keyword>
<dbReference type="SMART" id="SM00380">
    <property type="entry name" value="AP2"/>
    <property type="match status" value="2"/>
</dbReference>
<feature type="region of interest" description="Disordered" evidence="8">
    <location>
        <begin position="1"/>
        <end position="82"/>
    </location>
</feature>
<reference evidence="10 11" key="1">
    <citation type="submission" date="2020-05" db="EMBL/GenBank/DDBJ databases">
        <title>WGS assembly of Panicum virgatum.</title>
        <authorList>
            <person name="Lovell J.T."/>
            <person name="Jenkins J."/>
            <person name="Shu S."/>
            <person name="Juenger T.E."/>
            <person name="Schmutz J."/>
        </authorList>
    </citation>
    <scope>NUCLEOTIDE SEQUENCE [LARGE SCALE GENOMIC DNA]</scope>
    <source>
        <strain evidence="11">cv. AP13</strain>
    </source>
</reference>
<keyword evidence="5" id="KW-0804">Transcription</keyword>
<evidence type="ECO:0000256" key="6">
    <source>
        <dbReference type="ARBA" id="ARBA00023242"/>
    </source>
</evidence>
<dbReference type="InterPro" id="IPR036955">
    <property type="entry name" value="AP2/ERF_dom_sf"/>
</dbReference>
<dbReference type="SUPFAM" id="SSF54171">
    <property type="entry name" value="DNA-binding domain"/>
    <property type="match status" value="2"/>
</dbReference>
<dbReference type="InterPro" id="IPR016177">
    <property type="entry name" value="DNA-bd_dom_sf"/>
</dbReference>
<dbReference type="AlphaFoldDB" id="A0A8T0P1R6"/>
<organism evidence="10 11">
    <name type="scientific">Panicum virgatum</name>
    <name type="common">Blackwell switchgrass</name>
    <dbReference type="NCBI Taxonomy" id="38727"/>
    <lineage>
        <taxon>Eukaryota</taxon>
        <taxon>Viridiplantae</taxon>
        <taxon>Streptophyta</taxon>
        <taxon>Embryophyta</taxon>
        <taxon>Tracheophyta</taxon>
        <taxon>Spermatophyta</taxon>
        <taxon>Magnoliopsida</taxon>
        <taxon>Liliopsida</taxon>
        <taxon>Poales</taxon>
        <taxon>Poaceae</taxon>
        <taxon>PACMAD clade</taxon>
        <taxon>Panicoideae</taxon>
        <taxon>Panicodae</taxon>
        <taxon>Paniceae</taxon>
        <taxon>Panicinae</taxon>
        <taxon>Panicum</taxon>
        <taxon>Panicum sect. Hiantes</taxon>
    </lineage>
</organism>
<evidence type="ECO:0000256" key="1">
    <source>
        <dbReference type="ARBA" id="ARBA00004123"/>
    </source>
</evidence>
<evidence type="ECO:0000313" key="10">
    <source>
        <dbReference type="EMBL" id="KAG2555620.1"/>
    </source>
</evidence>